<proteinExistence type="predicted"/>
<protein>
    <submittedName>
        <fullName evidence="1">Uncharacterized protein</fullName>
    </submittedName>
</protein>
<dbReference type="EMBL" id="SMAN01000002">
    <property type="protein sequence ID" value="TCT26318.1"/>
    <property type="molecule type" value="Genomic_DNA"/>
</dbReference>
<sequence length="67" mass="7425">MIYPGHKFSAMNSLLGSNDADYPLFHDGENINPLVPTPTGIHVNEHAGSAQHLLIFDDNDVDYPLMF</sequence>
<dbReference type="Proteomes" id="UP000294650">
    <property type="component" value="Unassembled WGS sequence"/>
</dbReference>
<keyword evidence="2" id="KW-1185">Reference proteome</keyword>
<dbReference type="RefSeq" id="WP_132370687.1">
    <property type="nucleotide sequence ID" value="NZ_SMAN01000002.1"/>
</dbReference>
<evidence type="ECO:0000313" key="1">
    <source>
        <dbReference type="EMBL" id="TCT26318.1"/>
    </source>
</evidence>
<dbReference type="AlphaFoldDB" id="A0A4R3NBX2"/>
<reference evidence="1 2" key="1">
    <citation type="submission" date="2019-03" db="EMBL/GenBank/DDBJ databases">
        <title>Genomic Encyclopedia of Type Strains, Phase IV (KMG-IV): sequencing the most valuable type-strain genomes for metagenomic binning, comparative biology and taxonomic classification.</title>
        <authorList>
            <person name="Goeker M."/>
        </authorList>
    </citation>
    <scope>NUCLEOTIDE SEQUENCE [LARGE SCALE GENOMIC DNA]</scope>
    <source>
        <strain evidence="1 2">DSM 25894</strain>
    </source>
</reference>
<accession>A0A4R3NBX2</accession>
<comment type="caution">
    <text evidence="1">The sequence shown here is derived from an EMBL/GenBank/DDBJ whole genome shotgun (WGS) entry which is preliminary data.</text>
</comment>
<organism evidence="1 2">
    <name type="scientific">Melghiribacillus thermohalophilus</name>
    <dbReference type="NCBI Taxonomy" id="1324956"/>
    <lineage>
        <taxon>Bacteria</taxon>
        <taxon>Bacillati</taxon>
        <taxon>Bacillota</taxon>
        <taxon>Bacilli</taxon>
        <taxon>Bacillales</taxon>
        <taxon>Bacillaceae</taxon>
        <taxon>Melghiribacillus</taxon>
    </lineage>
</organism>
<gene>
    <name evidence="1" type="ORF">EDD68_10219</name>
</gene>
<name>A0A4R3NBX2_9BACI</name>
<evidence type="ECO:0000313" key="2">
    <source>
        <dbReference type="Proteomes" id="UP000294650"/>
    </source>
</evidence>